<evidence type="ECO:0000256" key="6">
    <source>
        <dbReference type="ARBA" id="ARBA00029853"/>
    </source>
</evidence>
<evidence type="ECO:0000256" key="7">
    <source>
        <dbReference type="RuleBase" id="RU362118"/>
    </source>
</evidence>
<dbReference type="GO" id="GO:0005737">
    <property type="term" value="C:cytoplasm"/>
    <property type="evidence" value="ECO:0007669"/>
    <property type="project" value="TreeGrafter"/>
</dbReference>
<evidence type="ECO:0000256" key="4">
    <source>
        <dbReference type="ARBA" id="ARBA00022898"/>
    </source>
</evidence>
<keyword evidence="5" id="KW-0198">Cysteine biosynthesis</keyword>
<dbReference type="PANTHER" id="PTHR11808">
    <property type="entry name" value="TRANS-SULFURATION ENZYME FAMILY MEMBER"/>
    <property type="match status" value="1"/>
</dbReference>
<comment type="caution">
    <text evidence="8">The sequence shown here is derived from an EMBL/GenBank/DDBJ whole genome shotgun (WGS) entry which is preliminary data.</text>
</comment>
<organism evidence="8 9">
    <name type="scientific">Diploptera punctata</name>
    <name type="common">Pacific beetle cockroach</name>
    <dbReference type="NCBI Taxonomy" id="6984"/>
    <lineage>
        <taxon>Eukaryota</taxon>
        <taxon>Metazoa</taxon>
        <taxon>Ecdysozoa</taxon>
        <taxon>Arthropoda</taxon>
        <taxon>Hexapoda</taxon>
        <taxon>Insecta</taxon>
        <taxon>Pterygota</taxon>
        <taxon>Neoptera</taxon>
        <taxon>Polyneoptera</taxon>
        <taxon>Dictyoptera</taxon>
        <taxon>Blattodea</taxon>
        <taxon>Blaberoidea</taxon>
        <taxon>Blaberidae</taxon>
        <taxon>Diplopterinae</taxon>
        <taxon>Diploptera</taxon>
    </lineage>
</organism>
<reference evidence="8" key="1">
    <citation type="journal article" date="2023" name="IScience">
        <title>Live-bearing cockroach genome reveals convergent evolutionary mechanisms linked to viviparity in insects and beyond.</title>
        <authorList>
            <person name="Fouks B."/>
            <person name="Harrison M.C."/>
            <person name="Mikhailova A.A."/>
            <person name="Marchal E."/>
            <person name="English S."/>
            <person name="Carruthers M."/>
            <person name="Jennings E.C."/>
            <person name="Chiamaka E.L."/>
            <person name="Frigard R.A."/>
            <person name="Pippel M."/>
            <person name="Attardo G.M."/>
            <person name="Benoit J.B."/>
            <person name="Bornberg-Bauer E."/>
            <person name="Tobe S.S."/>
        </authorList>
    </citation>
    <scope>NUCLEOTIDE SEQUENCE</scope>
    <source>
        <strain evidence="8">Stay&amp;Tobe</strain>
    </source>
</reference>
<dbReference type="EMBL" id="JASPKZ010008287">
    <property type="protein sequence ID" value="KAJ9580535.1"/>
    <property type="molecule type" value="Genomic_DNA"/>
</dbReference>
<dbReference type="Pfam" id="PF01053">
    <property type="entry name" value="Cys_Met_Meta_PP"/>
    <property type="match status" value="1"/>
</dbReference>
<dbReference type="EC" id="4.4.1.1" evidence="3"/>
<name>A0AAD7ZH26_DIPPU</name>
<dbReference type="Gene3D" id="3.90.1150.10">
    <property type="entry name" value="Aspartate Aminotransferase, domain 1"/>
    <property type="match status" value="1"/>
</dbReference>
<protein>
    <recommendedName>
        <fullName evidence="3">cystathionine gamma-lyase</fullName>
        <ecNumber evidence="3">4.4.1.1</ecNumber>
    </recommendedName>
    <alternativeName>
        <fullName evidence="6">Gamma-cystathionase</fullName>
    </alternativeName>
</protein>
<evidence type="ECO:0000256" key="3">
    <source>
        <dbReference type="ARBA" id="ARBA00012085"/>
    </source>
</evidence>
<evidence type="ECO:0000313" key="9">
    <source>
        <dbReference type="Proteomes" id="UP001233999"/>
    </source>
</evidence>
<comment type="pathway">
    <text evidence="2">Amino-acid biosynthesis; L-cysteine biosynthesis; L-cysteine from L-homocysteine and L-serine: step 2/2.</text>
</comment>
<evidence type="ECO:0000256" key="2">
    <source>
        <dbReference type="ARBA" id="ARBA00005038"/>
    </source>
</evidence>
<comment type="cofactor">
    <cofactor evidence="1 7">
        <name>pyridoxal 5'-phosphate</name>
        <dbReference type="ChEBI" id="CHEBI:597326"/>
    </cofactor>
</comment>
<dbReference type="GO" id="GO:0030170">
    <property type="term" value="F:pyridoxal phosphate binding"/>
    <property type="evidence" value="ECO:0007669"/>
    <property type="project" value="InterPro"/>
</dbReference>
<gene>
    <name evidence="8" type="ORF">L9F63_024301</name>
</gene>
<dbReference type="GO" id="GO:0019346">
    <property type="term" value="P:transsulfuration"/>
    <property type="evidence" value="ECO:0007669"/>
    <property type="project" value="InterPro"/>
</dbReference>
<accession>A0AAD7ZH26</accession>
<dbReference type="PANTHER" id="PTHR11808:SF15">
    <property type="entry name" value="CYSTATHIONINE GAMMA-LYASE"/>
    <property type="match status" value="1"/>
</dbReference>
<sequence length="177" mass="19655">MKYLLLSSIKLYLYDVTDAGLNPSPFECYLTFRGLKTLALRMRQHMKNSIKIAQFLETHPKVVKVLHPWLPSHPQHEVAKKQASGHSGMIAFYVKGGLKEVGDVLKKLELIEMAGSLGGVRTTAEVPSVYSHASIPDEMKERTGITHNLIRMSVGLEDAEDLIADLNQALNAVVSFI</sequence>
<dbReference type="InterPro" id="IPR015422">
    <property type="entry name" value="PyrdxlP-dep_Trfase_small"/>
</dbReference>
<dbReference type="GO" id="GO:0004123">
    <property type="term" value="F:cystathionine gamma-lyase activity"/>
    <property type="evidence" value="ECO:0007669"/>
    <property type="project" value="TreeGrafter"/>
</dbReference>
<evidence type="ECO:0000313" key="8">
    <source>
        <dbReference type="EMBL" id="KAJ9580535.1"/>
    </source>
</evidence>
<dbReference type="Proteomes" id="UP001233999">
    <property type="component" value="Unassembled WGS sequence"/>
</dbReference>
<keyword evidence="5" id="KW-0028">Amino-acid biosynthesis</keyword>
<comment type="similarity">
    <text evidence="7">Belongs to the trans-sulfuration enzymes family.</text>
</comment>
<keyword evidence="4 7" id="KW-0663">Pyridoxal phosphate</keyword>
<dbReference type="AlphaFoldDB" id="A0AAD7ZH26"/>
<keyword evidence="9" id="KW-1185">Reference proteome</keyword>
<evidence type="ECO:0000256" key="1">
    <source>
        <dbReference type="ARBA" id="ARBA00001933"/>
    </source>
</evidence>
<dbReference type="FunFam" id="3.90.1150.10:FF:000033">
    <property type="entry name" value="Cystathionine gamma-synthase"/>
    <property type="match status" value="1"/>
</dbReference>
<dbReference type="InterPro" id="IPR000277">
    <property type="entry name" value="Cys/Met-Metab_PyrdxlP-dep_enz"/>
</dbReference>
<reference evidence="8" key="2">
    <citation type="submission" date="2023-05" db="EMBL/GenBank/DDBJ databases">
        <authorList>
            <person name="Fouks B."/>
        </authorList>
    </citation>
    <scope>NUCLEOTIDE SEQUENCE</scope>
    <source>
        <strain evidence="8">Stay&amp;Tobe</strain>
        <tissue evidence="8">Testes</tissue>
    </source>
</reference>
<evidence type="ECO:0000256" key="5">
    <source>
        <dbReference type="ARBA" id="ARBA00023192"/>
    </source>
</evidence>
<dbReference type="InterPro" id="IPR015424">
    <property type="entry name" value="PyrdxlP-dep_Trfase"/>
</dbReference>
<dbReference type="GO" id="GO:0009086">
    <property type="term" value="P:methionine biosynthetic process"/>
    <property type="evidence" value="ECO:0007669"/>
    <property type="project" value="UniProtKB-ARBA"/>
</dbReference>
<dbReference type="SUPFAM" id="SSF53383">
    <property type="entry name" value="PLP-dependent transferases"/>
    <property type="match status" value="1"/>
</dbReference>
<dbReference type="GO" id="GO:0019343">
    <property type="term" value="P:cysteine biosynthetic process via cystathionine"/>
    <property type="evidence" value="ECO:0007669"/>
    <property type="project" value="TreeGrafter"/>
</dbReference>
<proteinExistence type="inferred from homology"/>